<evidence type="ECO:0000313" key="8">
    <source>
        <dbReference type="Proteomes" id="UP000235965"/>
    </source>
</evidence>
<dbReference type="AlphaFoldDB" id="A0A2J7Q7D7"/>
<dbReference type="SMART" id="SM00360">
    <property type="entry name" value="RRM"/>
    <property type="match status" value="1"/>
</dbReference>
<dbReference type="Gene3D" id="3.30.70.330">
    <property type="match status" value="1"/>
</dbReference>
<comment type="caution">
    <text evidence="7">The sequence shown here is derived from an EMBL/GenBank/DDBJ whole genome shotgun (WGS) entry which is preliminary data.</text>
</comment>
<dbReference type="Proteomes" id="UP000235965">
    <property type="component" value="Unassembled WGS sequence"/>
</dbReference>
<dbReference type="PANTHER" id="PTHR10693">
    <property type="entry name" value="RAS GTPASE-ACTIVATING PROTEIN-BINDING PROTEIN"/>
    <property type="match status" value="1"/>
</dbReference>
<feature type="region of interest" description="Disordered" evidence="4">
    <location>
        <begin position="140"/>
        <end position="169"/>
    </location>
</feature>
<dbReference type="Pfam" id="PF00076">
    <property type="entry name" value="RRM_1"/>
    <property type="match status" value="1"/>
</dbReference>
<feature type="region of interest" description="Disordered" evidence="4">
    <location>
        <begin position="575"/>
        <end position="654"/>
    </location>
</feature>
<dbReference type="InterPro" id="IPR039539">
    <property type="entry name" value="Ras_GTPase_bind_prot"/>
</dbReference>
<dbReference type="EMBL" id="NEVH01017443">
    <property type="protein sequence ID" value="PNF24488.1"/>
    <property type="molecule type" value="Genomic_DNA"/>
</dbReference>
<feature type="compositionally biased region" description="Gly residues" evidence="4">
    <location>
        <begin position="447"/>
        <end position="459"/>
    </location>
</feature>
<evidence type="ECO:0000256" key="4">
    <source>
        <dbReference type="SAM" id="MobiDB-lite"/>
    </source>
</evidence>
<feature type="domain" description="NTF2" evidence="6">
    <location>
        <begin position="12"/>
        <end position="132"/>
    </location>
</feature>
<evidence type="ECO:0000259" key="5">
    <source>
        <dbReference type="PROSITE" id="PS50102"/>
    </source>
</evidence>
<proteinExistence type="predicted"/>
<evidence type="ECO:0008006" key="9">
    <source>
        <dbReference type="Google" id="ProtNLM"/>
    </source>
</evidence>
<dbReference type="InterPro" id="IPR000504">
    <property type="entry name" value="RRM_dom"/>
</dbReference>
<keyword evidence="2 3" id="KW-0694">RNA-binding</keyword>
<feature type="compositionally biased region" description="Polar residues" evidence="4">
    <location>
        <begin position="160"/>
        <end position="169"/>
    </location>
</feature>
<dbReference type="STRING" id="105785.A0A2J7Q7D7"/>
<dbReference type="CDD" id="cd00780">
    <property type="entry name" value="NTF2"/>
    <property type="match status" value="1"/>
</dbReference>
<dbReference type="InterPro" id="IPR032710">
    <property type="entry name" value="NTF2-like_dom_sf"/>
</dbReference>
<dbReference type="InterPro" id="IPR018222">
    <property type="entry name" value="Nuclear_transport_factor_2_euk"/>
</dbReference>
<evidence type="ECO:0000313" key="7">
    <source>
        <dbReference type="EMBL" id="PNF24488.1"/>
    </source>
</evidence>
<feature type="compositionally biased region" description="Acidic residues" evidence="4">
    <location>
        <begin position="322"/>
        <end position="342"/>
    </location>
</feature>
<reference evidence="7 8" key="1">
    <citation type="submission" date="2017-12" db="EMBL/GenBank/DDBJ databases">
        <title>Hemimetabolous genomes reveal molecular basis of termite eusociality.</title>
        <authorList>
            <person name="Harrison M.C."/>
            <person name="Jongepier E."/>
            <person name="Robertson H.M."/>
            <person name="Arning N."/>
            <person name="Bitard-Feildel T."/>
            <person name="Chao H."/>
            <person name="Childers C.P."/>
            <person name="Dinh H."/>
            <person name="Doddapaneni H."/>
            <person name="Dugan S."/>
            <person name="Gowin J."/>
            <person name="Greiner C."/>
            <person name="Han Y."/>
            <person name="Hu H."/>
            <person name="Hughes D.S.T."/>
            <person name="Huylmans A.-K."/>
            <person name="Kemena C."/>
            <person name="Kremer L.P.M."/>
            <person name="Lee S.L."/>
            <person name="Lopez-Ezquerra A."/>
            <person name="Mallet L."/>
            <person name="Monroy-Kuhn J.M."/>
            <person name="Moser A."/>
            <person name="Murali S.C."/>
            <person name="Muzny D.M."/>
            <person name="Otani S."/>
            <person name="Piulachs M.-D."/>
            <person name="Poelchau M."/>
            <person name="Qu J."/>
            <person name="Schaub F."/>
            <person name="Wada-Katsumata A."/>
            <person name="Worley K.C."/>
            <person name="Xie Q."/>
            <person name="Ylla G."/>
            <person name="Poulsen M."/>
            <person name="Gibbs R.A."/>
            <person name="Schal C."/>
            <person name="Richards S."/>
            <person name="Belles X."/>
            <person name="Korb J."/>
            <person name="Bornberg-Bauer E."/>
        </authorList>
    </citation>
    <scope>NUCLEOTIDE SEQUENCE [LARGE SCALE GENOMIC DNA]</scope>
    <source>
        <tissue evidence="7">Whole body</tissue>
    </source>
</reference>
<feature type="domain" description="RRM" evidence="5">
    <location>
        <begin position="501"/>
        <end position="586"/>
    </location>
</feature>
<dbReference type="PROSITE" id="PS50102">
    <property type="entry name" value="RRM"/>
    <property type="match status" value="1"/>
</dbReference>
<feature type="region of interest" description="Disordered" evidence="4">
    <location>
        <begin position="304"/>
        <end position="356"/>
    </location>
</feature>
<comment type="subcellular location">
    <subcellularLocation>
        <location evidence="1">Cytoplasm</location>
        <location evidence="1">Stress granule</location>
    </subcellularLocation>
</comment>
<protein>
    <recommendedName>
        <fullName evidence="9">Ras GTPase-activating protein-binding protein 2</fullName>
    </recommendedName>
</protein>
<evidence type="ECO:0000256" key="2">
    <source>
        <dbReference type="ARBA" id="ARBA00022884"/>
    </source>
</evidence>
<dbReference type="Pfam" id="PF02136">
    <property type="entry name" value="NTF2"/>
    <property type="match status" value="1"/>
</dbReference>
<feature type="compositionally biased region" description="Gly residues" evidence="4">
    <location>
        <begin position="610"/>
        <end position="637"/>
    </location>
</feature>
<evidence type="ECO:0000256" key="3">
    <source>
        <dbReference type="PROSITE-ProRule" id="PRU00176"/>
    </source>
</evidence>
<dbReference type="GO" id="GO:0010494">
    <property type="term" value="C:cytoplasmic stress granule"/>
    <property type="evidence" value="ECO:0007669"/>
    <property type="project" value="UniProtKB-SubCell"/>
</dbReference>
<dbReference type="InParanoid" id="A0A2J7Q7D7"/>
<evidence type="ECO:0000256" key="1">
    <source>
        <dbReference type="ARBA" id="ARBA00004210"/>
    </source>
</evidence>
<dbReference type="InterPro" id="IPR012677">
    <property type="entry name" value="Nucleotide-bd_a/b_plait_sf"/>
</dbReference>
<feature type="region of interest" description="Disordered" evidence="4">
    <location>
        <begin position="404"/>
        <end position="487"/>
    </location>
</feature>
<organism evidence="7 8">
    <name type="scientific">Cryptotermes secundus</name>
    <dbReference type="NCBI Taxonomy" id="105785"/>
    <lineage>
        <taxon>Eukaryota</taxon>
        <taxon>Metazoa</taxon>
        <taxon>Ecdysozoa</taxon>
        <taxon>Arthropoda</taxon>
        <taxon>Hexapoda</taxon>
        <taxon>Insecta</taxon>
        <taxon>Pterygota</taxon>
        <taxon>Neoptera</taxon>
        <taxon>Polyneoptera</taxon>
        <taxon>Dictyoptera</taxon>
        <taxon>Blattodea</taxon>
        <taxon>Blattoidea</taxon>
        <taxon>Termitoidae</taxon>
        <taxon>Kalotermitidae</taxon>
        <taxon>Cryptotermitinae</taxon>
        <taxon>Cryptotermes</taxon>
    </lineage>
</organism>
<dbReference type="GO" id="GO:1990904">
    <property type="term" value="C:ribonucleoprotein complex"/>
    <property type="evidence" value="ECO:0007669"/>
    <property type="project" value="TreeGrafter"/>
</dbReference>
<dbReference type="InterPro" id="IPR002075">
    <property type="entry name" value="NTF2_dom"/>
</dbReference>
<dbReference type="Gene3D" id="3.10.450.50">
    <property type="match status" value="1"/>
</dbReference>
<evidence type="ECO:0000259" key="6">
    <source>
        <dbReference type="PROSITE" id="PS50177"/>
    </source>
</evidence>
<dbReference type="FunCoup" id="A0A2J7Q7D7">
    <property type="interactions" value="1586"/>
</dbReference>
<gene>
    <name evidence="7" type="ORF">B7P43_G06301</name>
</gene>
<dbReference type="OrthoDB" id="339151at2759"/>
<dbReference type="SUPFAM" id="SSF54928">
    <property type="entry name" value="RNA-binding domain, RBD"/>
    <property type="match status" value="1"/>
</dbReference>
<keyword evidence="8" id="KW-1185">Reference proteome</keyword>
<dbReference type="PROSITE" id="PS50177">
    <property type="entry name" value="NTF2_DOMAIN"/>
    <property type="match status" value="1"/>
</dbReference>
<sequence length="654" mass="69894">MVMEAPPSPQCVGREFVRQYYTLLNQAPAHLHRFYNNNSSFVHGGLDAPNRETKPVVGQKQIHQKIQQLNFRDCHAKISQVDSQATLGDGVVVQVTGELSNSGQPMRRFTQTFVLAAQSPRKYYVHNDIFRYQDMIFSDEEVEQDSGRSEAEEDAEPEHSPNTDAIPPSQQLVPQQTMAYYNSTNTTINNTAAVASGVVTPQQPPQPQPHPQQQPPQLNAAVLTSHQQVVPPPSVVPAPLVATAVVNGTALPEEVISASIPVAVMSSPVTAAPSMAQQAAMIPTQTPAQNLQPVPQAQIPLQQAGAPGIVPPPGHPNIIKPDEEEVEQDSVLEDDNEEEQEGADDHEVVGEEEEKAQQEIMEDTHHQIESVSNEPKTYATLVKSGGTGVGGIGSLGSTMSTSLNVPAKPTTSPPPLAARTNSDARDSMQVSGMPSGGSGSLLSGQRGSRGGTRGSGIRGMGRIDRGGSGRGNFNEDTGSIGVEGDRRRMGPNIMQQYPDNQQLFIGNLPHLATEDDMKELFGKFGTIIDLRIHSKQSNKGVPGSRVPNYGFIIFDDANVVQKVLGGGPFYFPPEGGQKLNVEEKKPRGRQSMDGRMASGGDTMFRRPSSGLGGSRGGTGGIMRGGPGMGPHRGGGRGFSREGRGGGMNRPVYGR</sequence>
<dbReference type="InterPro" id="IPR035979">
    <property type="entry name" value="RBD_domain_sf"/>
</dbReference>
<dbReference type="FunFam" id="3.10.450.50:FF:000010">
    <property type="entry name" value="Ras GTPase-activating protein-binding protein"/>
    <property type="match status" value="1"/>
</dbReference>
<name>A0A2J7Q7D7_9NEOP</name>
<dbReference type="PANTHER" id="PTHR10693:SF20">
    <property type="entry name" value="AT27578P"/>
    <property type="match status" value="1"/>
</dbReference>
<dbReference type="GO" id="GO:0005829">
    <property type="term" value="C:cytosol"/>
    <property type="evidence" value="ECO:0007669"/>
    <property type="project" value="TreeGrafter"/>
</dbReference>
<dbReference type="SUPFAM" id="SSF54427">
    <property type="entry name" value="NTF2-like"/>
    <property type="match status" value="1"/>
</dbReference>
<dbReference type="GO" id="GO:0003729">
    <property type="term" value="F:mRNA binding"/>
    <property type="evidence" value="ECO:0007669"/>
    <property type="project" value="TreeGrafter"/>
</dbReference>
<accession>A0A2J7Q7D7</accession>